<keyword evidence="15" id="KW-1185">Reference proteome</keyword>
<reference evidence="14 15" key="1">
    <citation type="journal article" date="2013" name="Nat. Genet.">
        <title>The high-quality draft genome of peach (Prunus persica) identifies unique patterns of genetic diversity, domestication and genome evolution.</title>
        <authorList>
            <consortium name="International Peach Genome Initiative"/>
            <person name="Verde I."/>
            <person name="Abbott A.G."/>
            <person name="Scalabrin S."/>
            <person name="Jung S."/>
            <person name="Shu S."/>
            <person name="Marroni F."/>
            <person name="Zhebentyayeva T."/>
            <person name="Dettori M.T."/>
            <person name="Grimwood J."/>
            <person name="Cattonaro F."/>
            <person name="Zuccolo A."/>
            <person name="Rossini L."/>
            <person name="Jenkins J."/>
            <person name="Vendramin E."/>
            <person name="Meisel L.A."/>
            <person name="Decroocq V."/>
            <person name="Sosinski B."/>
            <person name="Prochnik S."/>
            <person name="Mitros T."/>
            <person name="Policriti A."/>
            <person name="Cipriani G."/>
            <person name="Dondini L."/>
            <person name="Ficklin S."/>
            <person name="Goodstein D.M."/>
            <person name="Xuan P."/>
            <person name="Del Fabbro C."/>
            <person name="Aramini V."/>
            <person name="Copetti D."/>
            <person name="Gonzalez S."/>
            <person name="Horner D.S."/>
            <person name="Falchi R."/>
            <person name="Lucas S."/>
            <person name="Mica E."/>
            <person name="Maldonado J."/>
            <person name="Lazzari B."/>
            <person name="Bielenberg D."/>
            <person name="Pirona R."/>
            <person name="Miculan M."/>
            <person name="Barakat A."/>
            <person name="Testolin R."/>
            <person name="Stella A."/>
            <person name="Tartarini S."/>
            <person name="Tonutti P."/>
            <person name="Arus P."/>
            <person name="Orellana A."/>
            <person name="Wells C."/>
            <person name="Main D."/>
            <person name="Vizzotto G."/>
            <person name="Silva H."/>
            <person name="Salamini F."/>
            <person name="Schmutz J."/>
            <person name="Morgante M."/>
            <person name="Rokhsar D.S."/>
        </authorList>
    </citation>
    <scope>NUCLEOTIDE SEQUENCE [LARGE SCALE GENOMIC DNA]</scope>
    <source>
        <strain evidence="15">cv. Nemared</strain>
    </source>
</reference>
<keyword evidence="11" id="KW-0812">Transmembrane</keyword>
<dbReference type="Pfam" id="PF03007">
    <property type="entry name" value="WS_DGAT_cat"/>
    <property type="match status" value="1"/>
</dbReference>
<comment type="pathway">
    <text evidence="3">Glycerolipid metabolism; triacylglycerol biosynthesis.</text>
</comment>
<comment type="catalytic activity">
    <reaction evidence="10">
        <text>an acyl-CoA + a 1,2-diacyl-sn-glycerol = a triacyl-sn-glycerol + CoA</text>
        <dbReference type="Rhea" id="RHEA:10868"/>
        <dbReference type="ChEBI" id="CHEBI:17815"/>
        <dbReference type="ChEBI" id="CHEBI:57287"/>
        <dbReference type="ChEBI" id="CHEBI:58342"/>
        <dbReference type="ChEBI" id="CHEBI:64615"/>
        <dbReference type="EC" id="2.3.1.20"/>
    </reaction>
</comment>
<evidence type="ECO:0000256" key="1">
    <source>
        <dbReference type="ARBA" id="ARBA00004162"/>
    </source>
</evidence>
<dbReference type="Gramene" id="ONI25594">
    <property type="protein sequence ID" value="ONI25594"/>
    <property type="gene ID" value="PRUPE_2G310700"/>
</dbReference>
<dbReference type="PANTHER" id="PTHR31650">
    <property type="entry name" value="O-ACYLTRANSFERASE (WSD1-LIKE) FAMILY PROTEIN"/>
    <property type="match status" value="1"/>
</dbReference>
<keyword evidence="11" id="KW-1133">Transmembrane helix</keyword>
<name>A0A251QPB6_PRUPE</name>
<evidence type="ECO:0000256" key="10">
    <source>
        <dbReference type="ARBA" id="ARBA00048109"/>
    </source>
</evidence>
<dbReference type="PANTHER" id="PTHR31650:SF1">
    <property type="entry name" value="WAX ESTER SYNTHASE_DIACYLGLYCEROL ACYLTRANSFERASE 4-RELATED"/>
    <property type="match status" value="1"/>
</dbReference>
<dbReference type="GO" id="GO:0019432">
    <property type="term" value="P:triglyceride biosynthetic process"/>
    <property type="evidence" value="ECO:0007669"/>
    <property type="project" value="UniProtKB-UniPathway"/>
</dbReference>
<organism evidence="14 15">
    <name type="scientific">Prunus persica</name>
    <name type="common">Peach</name>
    <name type="synonym">Amygdalus persica</name>
    <dbReference type="NCBI Taxonomy" id="3760"/>
    <lineage>
        <taxon>Eukaryota</taxon>
        <taxon>Viridiplantae</taxon>
        <taxon>Streptophyta</taxon>
        <taxon>Embryophyta</taxon>
        <taxon>Tracheophyta</taxon>
        <taxon>Spermatophyta</taxon>
        <taxon>Magnoliopsida</taxon>
        <taxon>eudicotyledons</taxon>
        <taxon>Gunneridae</taxon>
        <taxon>Pentapetalae</taxon>
        <taxon>rosids</taxon>
        <taxon>fabids</taxon>
        <taxon>Rosales</taxon>
        <taxon>Rosaceae</taxon>
        <taxon>Amygdaloideae</taxon>
        <taxon>Amygdaleae</taxon>
        <taxon>Prunus</taxon>
    </lineage>
</organism>
<dbReference type="GO" id="GO:0004144">
    <property type="term" value="F:diacylglycerol O-acyltransferase activity"/>
    <property type="evidence" value="ECO:0007669"/>
    <property type="project" value="UniProtKB-EC"/>
</dbReference>
<comment type="similarity">
    <text evidence="8">In the N-terminal section; belongs to the long-chain O-acyltransferase family.</text>
</comment>
<keyword evidence="7" id="KW-0012">Acyltransferase</keyword>
<evidence type="ECO:0000256" key="11">
    <source>
        <dbReference type="SAM" id="Phobius"/>
    </source>
</evidence>
<dbReference type="Gramene" id="ONI25595">
    <property type="protein sequence ID" value="ONI25595"/>
    <property type="gene ID" value="PRUPE_2G310700"/>
</dbReference>
<protein>
    <submittedName>
        <fullName evidence="14">Uncharacterized protein</fullName>
    </submittedName>
</protein>
<keyword evidence="11" id="KW-0472">Membrane</keyword>
<proteinExistence type="inferred from homology"/>
<dbReference type="Proteomes" id="UP000006882">
    <property type="component" value="Chromosome G2"/>
</dbReference>
<keyword evidence="5" id="KW-0808">Transferase</keyword>
<evidence type="ECO:0000256" key="9">
    <source>
        <dbReference type="ARBA" id="ARBA00047604"/>
    </source>
</evidence>
<evidence type="ECO:0000259" key="12">
    <source>
        <dbReference type="Pfam" id="PF03007"/>
    </source>
</evidence>
<dbReference type="GO" id="GO:0005789">
    <property type="term" value="C:endoplasmic reticulum membrane"/>
    <property type="evidence" value="ECO:0007669"/>
    <property type="project" value="UniProtKB-SubCell"/>
</dbReference>
<evidence type="ECO:0000256" key="8">
    <source>
        <dbReference type="ARBA" id="ARBA00024360"/>
    </source>
</evidence>
<dbReference type="Gramene" id="ONI25593">
    <property type="protein sequence ID" value="ONI25593"/>
    <property type="gene ID" value="PRUPE_2G310700"/>
</dbReference>
<dbReference type="GO" id="GO:0005886">
    <property type="term" value="C:plasma membrane"/>
    <property type="evidence" value="ECO:0007669"/>
    <property type="project" value="UniProtKB-SubCell"/>
</dbReference>
<comment type="subcellular location">
    <subcellularLocation>
        <location evidence="1">Cell membrane</location>
        <topology evidence="1">Single-pass membrane protein</topology>
    </subcellularLocation>
    <subcellularLocation>
        <location evidence="2">Endoplasmic reticulum membrane</location>
    </subcellularLocation>
</comment>
<reference evidence="14" key="2">
    <citation type="submission" date="2016-12" db="EMBL/GenBank/DDBJ databases">
        <title>WGS assembly of Prunus persica.</title>
        <authorList>
            <person name="Verde I."/>
            <person name="Jenkins J."/>
            <person name="Dondini L."/>
            <person name="Micali S."/>
            <person name="Pagliarani G."/>
            <person name="Vendramin E."/>
            <person name="Paris R."/>
            <person name="Aramini V."/>
            <person name="Gazza L."/>
            <person name="Rossini L."/>
            <person name="Bassi D."/>
            <person name="Troggio M."/>
            <person name="Shu S."/>
            <person name="Grimwood J.H."/>
            <person name="Tartarini S."/>
            <person name="Dettori M.T."/>
            <person name="Schmutz J."/>
        </authorList>
    </citation>
    <scope>NUCLEOTIDE SEQUENCE</scope>
</reference>
<evidence type="ECO:0000313" key="14">
    <source>
        <dbReference type="EMBL" id="ONI25593.1"/>
    </source>
</evidence>
<dbReference type="GO" id="GO:0047196">
    <property type="term" value="F:long-chain-alcohol O-fatty-acyltransferase activity"/>
    <property type="evidence" value="ECO:0007669"/>
    <property type="project" value="UniProtKB-EC"/>
</dbReference>
<evidence type="ECO:0000256" key="5">
    <source>
        <dbReference type="ARBA" id="ARBA00022679"/>
    </source>
</evidence>
<evidence type="ECO:0000313" key="15">
    <source>
        <dbReference type="Proteomes" id="UP000006882"/>
    </source>
</evidence>
<comment type="catalytic activity">
    <reaction evidence="9">
        <text>a long chain fatty alcohol + a fatty acyl-CoA = a long-chain alcohol wax ester + CoA</text>
        <dbReference type="Rhea" id="RHEA:38443"/>
        <dbReference type="ChEBI" id="CHEBI:17135"/>
        <dbReference type="ChEBI" id="CHEBI:57287"/>
        <dbReference type="ChEBI" id="CHEBI:77636"/>
        <dbReference type="ChEBI" id="CHEBI:235323"/>
        <dbReference type="EC" id="2.3.1.75"/>
    </reaction>
</comment>
<dbReference type="EMBL" id="CM007652">
    <property type="protein sequence ID" value="ONI25594.1"/>
    <property type="molecule type" value="Genomic_DNA"/>
</dbReference>
<evidence type="ECO:0000256" key="6">
    <source>
        <dbReference type="ARBA" id="ARBA00022824"/>
    </source>
</evidence>
<feature type="domain" description="O-acyltransferase WSD1-like N-terminal" evidence="12">
    <location>
        <begin position="84"/>
        <end position="295"/>
    </location>
</feature>
<gene>
    <name evidence="14" type="ORF">PRUPE_2G310700</name>
</gene>
<dbReference type="InterPro" id="IPR004255">
    <property type="entry name" value="O-acyltransferase_WSD1_N"/>
</dbReference>
<dbReference type="InterPro" id="IPR023213">
    <property type="entry name" value="CAT-like_dom_sf"/>
</dbReference>
<dbReference type="UniPathway" id="UPA00282"/>
<dbReference type="EMBL" id="CM007652">
    <property type="protein sequence ID" value="ONI25593.1"/>
    <property type="molecule type" value="Genomic_DNA"/>
</dbReference>
<evidence type="ECO:0000256" key="7">
    <source>
        <dbReference type="ARBA" id="ARBA00023315"/>
    </source>
</evidence>
<dbReference type="InterPro" id="IPR045034">
    <property type="entry name" value="O-acyltransferase_WSD1-like"/>
</dbReference>
<keyword evidence="6" id="KW-0256">Endoplasmic reticulum</keyword>
<feature type="transmembrane region" description="Helical" evidence="11">
    <location>
        <begin position="221"/>
        <end position="250"/>
    </location>
</feature>
<feature type="domain" description="O-acyltransferase WSD1 C-terminal" evidence="13">
    <location>
        <begin position="341"/>
        <end position="435"/>
    </location>
</feature>
<evidence type="ECO:0000256" key="3">
    <source>
        <dbReference type="ARBA" id="ARBA00004771"/>
    </source>
</evidence>
<accession>A0A251QPB6</accession>
<evidence type="ECO:0000256" key="4">
    <source>
        <dbReference type="ARBA" id="ARBA00005189"/>
    </source>
</evidence>
<dbReference type="SUPFAM" id="SSF52777">
    <property type="entry name" value="CoA-dependent acyltransferases"/>
    <property type="match status" value="1"/>
</dbReference>
<dbReference type="InterPro" id="IPR009721">
    <property type="entry name" value="O-acyltransferase_WSD1_C"/>
</dbReference>
<dbReference type="Pfam" id="PF06974">
    <property type="entry name" value="WS_DGAT_C"/>
    <property type="match status" value="1"/>
</dbReference>
<evidence type="ECO:0000256" key="2">
    <source>
        <dbReference type="ARBA" id="ARBA00004586"/>
    </source>
</evidence>
<dbReference type="Gene3D" id="3.30.559.10">
    <property type="entry name" value="Chloramphenicol acetyltransferase-like domain"/>
    <property type="match status" value="1"/>
</dbReference>
<sequence>MYHEKTQALLKSEINIIKKPQDMEPEIKVAATCRHDEPITNEDRLSLSPASRLFHSPQFNCYIVIVIGFQTEINPDVVKAGLKETLYHHPRFSSKLENKDSKGGKKRWIRVSVNEEDHVFVPNLDSNIDHPDQFVEDYISNLTTAPLDLSKPLWEVHLLNVKTSYAEAVAVFRLHHSMGDGASLMSLLLACTRKTSDPDALPTVPTKTRADSSSNSSWFCWFIFAIWSGLTLIWNTLVDMMLFIATLVFLQDTKTPIKGAPGVELTAKRFVHRTVSLDHIKQVKNAMGMTINDVVFGVTQAGLSQYLIRRYGQNEKDEGSKQKRSNLPKNIRLRANVLSNLRPTVGIQAAGAIAHRVISHSTLSFSNLVGPLEEISFYGHPITFMAPYVYGHPHALHMHFQSYVDKMTICLTIDPDVIPDPNKLLDDLEESLKLICDAVLDRGLTKEEVV</sequence>
<dbReference type="AlphaFoldDB" id="A0A251QPB6"/>
<evidence type="ECO:0000259" key="13">
    <source>
        <dbReference type="Pfam" id="PF06974"/>
    </source>
</evidence>
<dbReference type="EMBL" id="CM007652">
    <property type="protein sequence ID" value="ONI25595.1"/>
    <property type="molecule type" value="Genomic_DNA"/>
</dbReference>
<comment type="pathway">
    <text evidence="4">Lipid metabolism.</text>
</comment>